<organism evidence="1">
    <name type="scientific">mine drainage metagenome</name>
    <dbReference type="NCBI Taxonomy" id="410659"/>
    <lineage>
        <taxon>unclassified sequences</taxon>
        <taxon>metagenomes</taxon>
        <taxon>ecological metagenomes</taxon>
    </lineage>
</organism>
<accession>A0A1J5NY71</accession>
<gene>
    <name evidence="1" type="ORF">GALL_547330</name>
</gene>
<name>A0A1J5NY71_9ZZZZ</name>
<sequence length="84" mass="8917">MLDDVDEILLCVSAVTGVAPAPIGQNALSADRKQLQGGLRNLWAVGNLSNQMTCETLAEAREGLVIGGQGRLQEPPCAYLYGQF</sequence>
<evidence type="ECO:0000313" key="1">
    <source>
        <dbReference type="EMBL" id="OIQ63726.1"/>
    </source>
</evidence>
<dbReference type="EMBL" id="MLJW01008751">
    <property type="protein sequence ID" value="OIQ63726.1"/>
    <property type="molecule type" value="Genomic_DNA"/>
</dbReference>
<reference evidence="1" key="1">
    <citation type="submission" date="2016-10" db="EMBL/GenBank/DDBJ databases">
        <title>Sequence of Gallionella enrichment culture.</title>
        <authorList>
            <person name="Poehlein A."/>
            <person name="Muehling M."/>
            <person name="Daniel R."/>
        </authorList>
    </citation>
    <scope>NUCLEOTIDE SEQUENCE</scope>
</reference>
<dbReference type="AlphaFoldDB" id="A0A1J5NY71"/>
<protein>
    <submittedName>
        <fullName evidence="1">Uncharacterized protein</fullName>
    </submittedName>
</protein>
<comment type="caution">
    <text evidence="1">The sequence shown here is derived from an EMBL/GenBank/DDBJ whole genome shotgun (WGS) entry which is preliminary data.</text>
</comment>
<proteinExistence type="predicted"/>